<protein>
    <submittedName>
        <fullName evidence="3">Uncharacterized protein</fullName>
    </submittedName>
</protein>
<dbReference type="PANTHER" id="PTHR10380">
    <property type="entry name" value="CUTICLE PROTEIN"/>
    <property type="match status" value="1"/>
</dbReference>
<evidence type="ECO:0000256" key="2">
    <source>
        <dbReference type="SAM" id="MobiDB-lite"/>
    </source>
</evidence>
<keyword evidence="4" id="KW-1185">Reference proteome</keyword>
<dbReference type="EMBL" id="VTPC01002267">
    <property type="protein sequence ID" value="KAF2900329.1"/>
    <property type="molecule type" value="Genomic_DNA"/>
</dbReference>
<keyword evidence="1" id="KW-0193">Cuticle</keyword>
<feature type="region of interest" description="Disordered" evidence="2">
    <location>
        <begin position="21"/>
        <end position="163"/>
    </location>
</feature>
<comment type="caution">
    <text evidence="3">The sequence shown here is derived from an EMBL/GenBank/DDBJ whole genome shotgun (WGS) entry which is preliminary data.</text>
</comment>
<evidence type="ECO:0000313" key="3">
    <source>
        <dbReference type="EMBL" id="KAF2900329.1"/>
    </source>
</evidence>
<proteinExistence type="predicted"/>
<accession>A0A8K0GHS0</accession>
<evidence type="ECO:0000256" key="1">
    <source>
        <dbReference type="PROSITE-ProRule" id="PRU00497"/>
    </source>
</evidence>
<dbReference type="AlphaFoldDB" id="A0A8K0GHS0"/>
<feature type="compositionally biased region" description="Basic and acidic residues" evidence="2">
    <location>
        <begin position="71"/>
        <end position="84"/>
    </location>
</feature>
<dbReference type="InterPro" id="IPR000618">
    <property type="entry name" value="Insect_cuticle"/>
</dbReference>
<dbReference type="GO" id="GO:0062129">
    <property type="term" value="C:chitin-based extracellular matrix"/>
    <property type="evidence" value="ECO:0007669"/>
    <property type="project" value="TreeGrafter"/>
</dbReference>
<dbReference type="InterPro" id="IPR050468">
    <property type="entry name" value="Cuticle_Struct_Prot"/>
</dbReference>
<dbReference type="GO" id="GO:0008010">
    <property type="term" value="F:structural constituent of chitin-based larval cuticle"/>
    <property type="evidence" value="ECO:0007669"/>
    <property type="project" value="TreeGrafter"/>
</dbReference>
<evidence type="ECO:0000313" key="4">
    <source>
        <dbReference type="Proteomes" id="UP000801492"/>
    </source>
</evidence>
<dbReference type="OrthoDB" id="7222477at2759"/>
<reference evidence="3" key="1">
    <citation type="submission" date="2019-08" db="EMBL/GenBank/DDBJ databases">
        <title>The genome of the North American firefly Photinus pyralis.</title>
        <authorList>
            <consortium name="Photinus pyralis genome working group"/>
            <person name="Fallon T.R."/>
            <person name="Sander Lower S.E."/>
            <person name="Weng J.-K."/>
        </authorList>
    </citation>
    <scope>NUCLEOTIDE SEQUENCE</scope>
    <source>
        <strain evidence="3">TRF0915ILg1</strain>
        <tissue evidence="3">Whole body</tissue>
    </source>
</reference>
<feature type="non-terminal residue" evidence="3">
    <location>
        <position position="267"/>
    </location>
</feature>
<organism evidence="3 4">
    <name type="scientific">Ignelater luminosus</name>
    <name type="common">Cucubano</name>
    <name type="synonym">Pyrophorus luminosus</name>
    <dbReference type="NCBI Taxonomy" id="2038154"/>
    <lineage>
        <taxon>Eukaryota</taxon>
        <taxon>Metazoa</taxon>
        <taxon>Ecdysozoa</taxon>
        <taxon>Arthropoda</taxon>
        <taxon>Hexapoda</taxon>
        <taxon>Insecta</taxon>
        <taxon>Pterygota</taxon>
        <taxon>Neoptera</taxon>
        <taxon>Endopterygota</taxon>
        <taxon>Coleoptera</taxon>
        <taxon>Polyphaga</taxon>
        <taxon>Elateriformia</taxon>
        <taxon>Elateroidea</taxon>
        <taxon>Elateridae</taxon>
        <taxon>Agrypninae</taxon>
        <taxon>Pyrophorini</taxon>
        <taxon>Ignelater</taxon>
    </lineage>
</organism>
<feature type="compositionally biased region" description="Low complexity" evidence="2">
    <location>
        <begin position="243"/>
        <end position="252"/>
    </location>
</feature>
<dbReference type="PANTHER" id="PTHR10380:SF2">
    <property type="entry name" value="AGAP003037-PA"/>
    <property type="match status" value="1"/>
</dbReference>
<feature type="region of interest" description="Disordered" evidence="2">
    <location>
        <begin position="234"/>
        <end position="267"/>
    </location>
</feature>
<gene>
    <name evidence="3" type="ORF">ILUMI_05864</name>
</gene>
<dbReference type="PROSITE" id="PS51155">
    <property type="entry name" value="CHIT_BIND_RR_2"/>
    <property type="match status" value="1"/>
</dbReference>
<dbReference type="Pfam" id="PF00379">
    <property type="entry name" value="Chitin_bind_4"/>
    <property type="match status" value="1"/>
</dbReference>
<sequence length="267" mass="30827">IALHIISINAQLPPRLNIPGAVLLQPSRPGPRPQRPHHGPSDAPVPRLRKPIPNALPISIPIREEAEEDDRPSILDEEIARPERPIPVLRQDLRESPPPRPILRQDYEEENIPIIRQPPPQPIRQVPQARQHSPPPQPVRQQKARVATNPRPQQQFLEDEDGRRVRNRRPPVQIIRKYRTDNEDGSITWGFENEDGTFKEETIGADCIIRGKYGYIDPEGTRREYNYEAGNKCDHPEEEYQQEELPPQQLIPNNRPLKKQYSVPIKV</sequence>
<dbReference type="Proteomes" id="UP000801492">
    <property type="component" value="Unassembled WGS sequence"/>
</dbReference>
<name>A0A8K0GHS0_IGNLU</name>